<dbReference type="Proteomes" id="UP000717585">
    <property type="component" value="Unassembled WGS sequence"/>
</dbReference>
<sequence length="531" mass="57982">MQPEDTGSDFAPDELDAVVSWIRSWDIPRLENLTVQNFVEHFSNTSVYVELLDVMGFYKPEPGVYTYENTSAALYGIFNSVSSPLLHDALIAIDTADVLSGRMQTILGLLSILYFHSVDDDEAMAETASVMATPRMSHARTFSSISTKLRSRSISLPTGHVLERTPSMTATVVGPTHPAGVGISTSVLQARCDRLEDDNRHLQGMLDSVIRAPQQDTSPAALSHTVAAYLYAFIDRFVHDQVAMDELQPLRSSLNDMLPDRVHISPEDVADALRNPDLIPTPGPAPTVEDASRFTSWRMHRLEKKVASLKGQLMVAVSDASYATKRAKAAESERRSLSKRLASLVLESDRHRQRAAELERRAQTKPVTRPASSQTDEDYEAMTSPMRSMLMSGGSPPYHTGRGVPVVLADSDSDSDSDSDPITVAALTREVMMLREDLHRHYCVEQGRAGFTIAQLVDKHATDDDGAKATVESGSAKPMADGVARVEQDCSTSDSEGYVGKGDWLCTGMEESVVDLVECGGDIGDSRCVAM</sequence>
<feature type="compositionally biased region" description="Basic and acidic residues" evidence="1">
    <location>
        <begin position="348"/>
        <end position="362"/>
    </location>
</feature>
<feature type="region of interest" description="Disordered" evidence="1">
    <location>
        <begin position="348"/>
        <end position="378"/>
    </location>
</feature>
<accession>A0A8J6B613</accession>
<evidence type="ECO:0000313" key="2">
    <source>
        <dbReference type="EMBL" id="KAG9396408.1"/>
    </source>
</evidence>
<keyword evidence="3" id="KW-1185">Reference proteome</keyword>
<dbReference type="AlphaFoldDB" id="A0A8J6B613"/>
<reference evidence="2" key="1">
    <citation type="submission" date="2021-05" db="EMBL/GenBank/DDBJ databases">
        <title>A free-living protist that lacks canonical eukaryotic 1 DNA replication and segregation systems.</title>
        <authorList>
            <person name="Salas-Leiva D.E."/>
            <person name="Tromer E.C."/>
            <person name="Curtis B.A."/>
            <person name="Jerlstrom-Hultqvist J."/>
            <person name="Kolisko M."/>
            <person name="Yi Z."/>
            <person name="Salas-Leiva J.S."/>
            <person name="Gallot-Lavallee L."/>
            <person name="Kops G.J.P.L."/>
            <person name="Archibald J.M."/>
            <person name="Simpson A.G.B."/>
            <person name="Roger A.J."/>
        </authorList>
    </citation>
    <scope>NUCLEOTIDE SEQUENCE</scope>
    <source>
        <strain evidence="2">BICM</strain>
    </source>
</reference>
<dbReference type="EMBL" id="JAHDYR010000006">
    <property type="protein sequence ID" value="KAG9396408.1"/>
    <property type="molecule type" value="Genomic_DNA"/>
</dbReference>
<evidence type="ECO:0000256" key="1">
    <source>
        <dbReference type="SAM" id="MobiDB-lite"/>
    </source>
</evidence>
<protein>
    <submittedName>
        <fullName evidence="2">Uncharacterized protein</fullName>
    </submittedName>
</protein>
<gene>
    <name evidence="2" type="ORF">J8273_2139</name>
</gene>
<proteinExistence type="predicted"/>
<comment type="caution">
    <text evidence="2">The sequence shown here is derived from an EMBL/GenBank/DDBJ whole genome shotgun (WGS) entry which is preliminary data.</text>
</comment>
<evidence type="ECO:0000313" key="3">
    <source>
        <dbReference type="Proteomes" id="UP000717585"/>
    </source>
</evidence>
<name>A0A8J6B613_9EUKA</name>
<organism evidence="2 3">
    <name type="scientific">Carpediemonas membranifera</name>
    <dbReference type="NCBI Taxonomy" id="201153"/>
    <lineage>
        <taxon>Eukaryota</taxon>
        <taxon>Metamonada</taxon>
        <taxon>Carpediemonas-like organisms</taxon>
        <taxon>Carpediemonas</taxon>
    </lineage>
</organism>